<reference evidence="2 3" key="1">
    <citation type="journal article" date="2023" name="Insect Mol. Biol.">
        <title>Genome sequencing provides insights into the evolution of gene families encoding plant cell wall-degrading enzymes in longhorned beetles.</title>
        <authorList>
            <person name="Shin N.R."/>
            <person name="Okamura Y."/>
            <person name="Kirsch R."/>
            <person name="Pauchet Y."/>
        </authorList>
    </citation>
    <scope>NUCLEOTIDE SEQUENCE [LARGE SCALE GENOMIC DNA]</scope>
    <source>
        <strain evidence="2">EAD_L_NR</strain>
    </source>
</reference>
<feature type="compositionally biased region" description="Polar residues" evidence="1">
    <location>
        <begin position="501"/>
        <end position="511"/>
    </location>
</feature>
<comment type="caution">
    <text evidence="2">The sequence shown here is derived from an EMBL/GenBank/DDBJ whole genome shotgun (WGS) entry which is preliminary data.</text>
</comment>
<gene>
    <name evidence="2" type="ORF">NQ315_011371</name>
</gene>
<keyword evidence="3" id="KW-1185">Reference proteome</keyword>
<proteinExistence type="predicted"/>
<name>A0AAV8V8K5_9CUCU</name>
<evidence type="ECO:0000256" key="1">
    <source>
        <dbReference type="SAM" id="MobiDB-lite"/>
    </source>
</evidence>
<accession>A0AAV8V8K5</accession>
<evidence type="ECO:0000313" key="2">
    <source>
        <dbReference type="EMBL" id="KAJ8910407.1"/>
    </source>
</evidence>
<dbReference type="EMBL" id="JANEYG010000305">
    <property type="protein sequence ID" value="KAJ8910407.1"/>
    <property type="molecule type" value="Genomic_DNA"/>
</dbReference>
<organism evidence="2 3">
    <name type="scientific">Exocentrus adspersus</name>
    <dbReference type="NCBI Taxonomy" id="1586481"/>
    <lineage>
        <taxon>Eukaryota</taxon>
        <taxon>Metazoa</taxon>
        <taxon>Ecdysozoa</taxon>
        <taxon>Arthropoda</taxon>
        <taxon>Hexapoda</taxon>
        <taxon>Insecta</taxon>
        <taxon>Pterygota</taxon>
        <taxon>Neoptera</taxon>
        <taxon>Endopterygota</taxon>
        <taxon>Coleoptera</taxon>
        <taxon>Polyphaga</taxon>
        <taxon>Cucujiformia</taxon>
        <taxon>Chrysomeloidea</taxon>
        <taxon>Cerambycidae</taxon>
        <taxon>Lamiinae</taxon>
        <taxon>Acanthocinini</taxon>
        <taxon>Exocentrus</taxon>
    </lineage>
</organism>
<dbReference type="Proteomes" id="UP001159042">
    <property type="component" value="Unassembled WGS sequence"/>
</dbReference>
<sequence>MLVLILGVGPSLGVQDHLIEVVAGAYWKPLPQTLTYEATIPLIYKTSWREDEIFELKDMSRSLKTKAAEWTTQAKGRSKRSLDFLGDGLAWCCGVATQHKLDQRNVDEHQLQAEIGKLHDGLTLSLRSIDCKQHLIPMGILQPTILRKDLKKLDWELEQLGQGLAIPPGSISRYYQLPICDCAVTEESIVIHVRVPITQRELAYHLAVADQGELRTISGAGLHQCKPFHDKLCYIPRFSGDALHGPTCARKLFSGTTVTELSQHCPLSCHGSTSLTISEIEEGTYVVTHPKPATYIRCGQNTTVLKDSAYSSPGAVKIHVPCNCEMVVNEEVIIPQRYPCLRDRTPGAAIAHILPAAWSTLKSFYIDPTTTSKLRYSNLTECLDTNWTTTTPYTNLTTSRDYRRELRDYIDNFELPTLSYSAKYAYILLHRHCKRRATPAKATKESGDQGQRLEAECTDKCDASTNTDEVIIVEVIRQPGIEGEGRSPPNHDPPQREQHDPSPSQVQTQLL</sequence>
<protein>
    <submittedName>
        <fullName evidence="2">Uncharacterized protein</fullName>
    </submittedName>
</protein>
<dbReference type="AlphaFoldDB" id="A0AAV8V8K5"/>
<feature type="region of interest" description="Disordered" evidence="1">
    <location>
        <begin position="476"/>
        <end position="511"/>
    </location>
</feature>
<evidence type="ECO:0000313" key="3">
    <source>
        <dbReference type="Proteomes" id="UP001159042"/>
    </source>
</evidence>